<feature type="domain" description="PDZ" evidence="1">
    <location>
        <begin position="313"/>
        <end position="374"/>
    </location>
</feature>
<dbReference type="Proteomes" id="UP000229972">
    <property type="component" value="Unassembled WGS sequence"/>
</dbReference>
<reference evidence="3" key="1">
    <citation type="submission" date="2017-09" db="EMBL/GenBank/DDBJ databases">
        <title>Depth-based differentiation of microbial function through sediment-hosted aquifers and enrichment of novel symbionts in the deep terrestrial subsurface.</title>
        <authorList>
            <person name="Probst A.J."/>
            <person name="Ladd B."/>
            <person name="Jarett J.K."/>
            <person name="Geller-Mcgrath D.E."/>
            <person name="Sieber C.M.K."/>
            <person name="Emerson J.B."/>
            <person name="Anantharaman K."/>
            <person name="Thomas B.C."/>
            <person name="Malmstrom R."/>
            <person name="Stieglmeier M."/>
            <person name="Klingl A."/>
            <person name="Woyke T."/>
            <person name="Ryan C.M."/>
            <person name="Banfield J.F."/>
        </authorList>
    </citation>
    <scope>NUCLEOTIDE SEQUENCE [LARGE SCALE GENOMIC DNA]</scope>
</reference>
<dbReference type="SUPFAM" id="SSF50156">
    <property type="entry name" value="PDZ domain-like"/>
    <property type="match status" value="1"/>
</dbReference>
<proteinExistence type="predicted"/>
<dbReference type="Gene3D" id="2.30.42.10">
    <property type="match status" value="1"/>
</dbReference>
<dbReference type="EMBL" id="PFAL01000033">
    <property type="protein sequence ID" value="PIR95211.1"/>
    <property type="molecule type" value="Genomic_DNA"/>
</dbReference>
<protein>
    <recommendedName>
        <fullName evidence="1">PDZ domain-containing protein</fullName>
    </recommendedName>
</protein>
<evidence type="ECO:0000313" key="3">
    <source>
        <dbReference type="Proteomes" id="UP000229972"/>
    </source>
</evidence>
<evidence type="ECO:0000259" key="1">
    <source>
        <dbReference type="Pfam" id="PF13180"/>
    </source>
</evidence>
<dbReference type="InterPro" id="IPR001478">
    <property type="entry name" value="PDZ"/>
</dbReference>
<name>A0A2H0V820_9BACT</name>
<evidence type="ECO:0000313" key="2">
    <source>
        <dbReference type="EMBL" id="PIR95211.1"/>
    </source>
</evidence>
<dbReference type="Pfam" id="PF13180">
    <property type="entry name" value="PDZ_2"/>
    <property type="match status" value="1"/>
</dbReference>
<organism evidence="2 3">
    <name type="scientific">Candidatus Falkowbacteria bacterium CG10_big_fil_rev_8_21_14_0_10_37_18</name>
    <dbReference type="NCBI Taxonomy" id="1974562"/>
    <lineage>
        <taxon>Bacteria</taxon>
        <taxon>Candidatus Falkowiibacteriota</taxon>
    </lineage>
</organism>
<accession>A0A2H0V820</accession>
<dbReference type="InterPro" id="IPR036034">
    <property type="entry name" value="PDZ_sf"/>
</dbReference>
<comment type="caution">
    <text evidence="2">The sequence shown here is derived from an EMBL/GenBank/DDBJ whole genome shotgun (WGS) entry which is preliminary data.</text>
</comment>
<dbReference type="AlphaFoldDB" id="A0A2H0V820"/>
<sequence length="378" mass="40336">MSNSSSLVSKHFYLTISVAVLCGLAAGILGEIVTRVYILQDFVAPYGNINLSDLGTNNPGLIIRDAKQVVVNQDLKVAETVNNVQPLLLGIFKEISAEEGDDIIGYYDLDSPLAVGLVITADGWVAAPTSPILSEAFKFKNYVVIANDHRLYKIDKMATSSDGVLLMHLAGTTSWSVKKIMTRADFVLGGTLIDVPGSNTVWPTTLSAWSRETSVLSSESLGAHLVLAGGDKGEFNNSFVFNLAGDLAAIVTDNGKIIPAFSYAPVWSTLSQLDSSGRPLLGVNYLDLSAVKIGTTTADKGNLLYASASQPAVKKNSPADIAGLEAGDIITWVNNQEVDATHDLANILAFYHAGDEVTITYKRDGVEKEVKITLGQLK</sequence>
<gene>
    <name evidence="2" type="ORF">COT93_03665</name>
</gene>